<evidence type="ECO:0000256" key="1">
    <source>
        <dbReference type="ARBA" id="ARBA00022481"/>
    </source>
</evidence>
<dbReference type="PANTHER" id="PTHR43531:SF14">
    <property type="entry name" value="METHYL-ACCEPTING CHEMOTAXIS PROTEIN I-RELATED"/>
    <property type="match status" value="1"/>
</dbReference>
<dbReference type="Proteomes" id="UP001371218">
    <property type="component" value="Unassembled WGS sequence"/>
</dbReference>
<keyword evidence="1" id="KW-0488">Methylation</keyword>
<dbReference type="Pfam" id="PF00015">
    <property type="entry name" value="MCPsignal"/>
    <property type="match status" value="1"/>
</dbReference>
<evidence type="ECO:0000256" key="3">
    <source>
        <dbReference type="PROSITE-ProRule" id="PRU00284"/>
    </source>
</evidence>
<dbReference type="InterPro" id="IPR047347">
    <property type="entry name" value="YvaQ-like_sensor"/>
</dbReference>
<feature type="non-terminal residue" evidence="7">
    <location>
        <position position="382"/>
    </location>
</feature>
<dbReference type="CDD" id="cd06225">
    <property type="entry name" value="HAMP"/>
    <property type="match status" value="1"/>
</dbReference>
<dbReference type="SUPFAM" id="SSF58104">
    <property type="entry name" value="Methyl-accepting chemotaxis protein (MCP) signaling domain"/>
    <property type="match status" value="1"/>
</dbReference>
<dbReference type="InterPro" id="IPR003660">
    <property type="entry name" value="HAMP_dom"/>
</dbReference>
<evidence type="ECO:0000313" key="7">
    <source>
        <dbReference type="EMBL" id="MEK8034086.1"/>
    </source>
</evidence>
<dbReference type="PROSITE" id="PS50111">
    <property type="entry name" value="CHEMOTAXIS_TRANSDUC_2"/>
    <property type="match status" value="1"/>
</dbReference>
<keyword evidence="4" id="KW-0472">Membrane</keyword>
<dbReference type="Gene3D" id="1.10.287.950">
    <property type="entry name" value="Methyl-accepting chemotaxis protein"/>
    <property type="match status" value="1"/>
</dbReference>
<keyword evidence="3" id="KW-0807">Transducer</keyword>
<feature type="domain" description="Methyl-accepting transducer" evidence="5">
    <location>
        <begin position="275"/>
        <end position="382"/>
    </location>
</feature>
<dbReference type="InterPro" id="IPR004089">
    <property type="entry name" value="MCPsignal_dom"/>
</dbReference>
<comment type="caution">
    <text evidence="7">The sequence shown here is derived from an EMBL/GenBank/DDBJ whole genome shotgun (WGS) entry which is preliminary data.</text>
</comment>
<name>A0ABU9BW35_9BURK</name>
<dbReference type="RefSeq" id="WP_341428513.1">
    <property type="nucleotide sequence ID" value="NZ_JBBUTG010000025.1"/>
</dbReference>
<sequence length="382" mass="40179">MPVPSFTHLTLARRLGLGFGGLLLMLLIVAGLSVAEMRAQGGRVQDIVGVKNEKLALANGMLESINSLAIQARTVTLLTDVKAIDGEMAILGEAKKRYVAAEAKLVELIGSTGDEAERKLMDEIVDGGKKTIPLVERAAKEGQDGAGVEATMTLTEAVRPVEVVWRQKVGKLIELVQTQNAEAAAAMVSSQKRALVMVGALMAGAMAIGVLLAWRTTRSITTPVARAVKVAERIAEGDLTSTVEITSQDEIGRLLQAIHGMQDRLRVLVGDIRSSADSIQTASSEVAIGNQDLSQRTEQTASNLQQAASSMTQLTGTVNQSAEAASQANQMASSASAVAQRGGEVVAQVVSTMNEINNSSRKISDIIGVIDGIAFQTNILAL</sequence>
<dbReference type="CDD" id="cd19411">
    <property type="entry name" value="MCP2201-like_sensor"/>
    <property type="match status" value="1"/>
</dbReference>
<reference evidence="7 8" key="1">
    <citation type="submission" date="2024-04" db="EMBL/GenBank/DDBJ databases">
        <title>Novel species of the genus Ideonella isolated from streams.</title>
        <authorList>
            <person name="Lu H."/>
        </authorList>
    </citation>
    <scope>NUCLEOTIDE SEQUENCE [LARGE SCALE GENOMIC DNA]</scope>
    <source>
        <strain evidence="7 8">DXS29W</strain>
    </source>
</reference>
<evidence type="ECO:0000259" key="6">
    <source>
        <dbReference type="PROSITE" id="PS50885"/>
    </source>
</evidence>
<protein>
    <submittedName>
        <fullName evidence="7">Methyl-accepting chemotaxis protein</fullName>
    </submittedName>
</protein>
<gene>
    <name evidence="7" type="ORF">AACH06_24950</name>
</gene>
<dbReference type="PROSITE" id="PS50885">
    <property type="entry name" value="HAMP"/>
    <property type="match status" value="1"/>
</dbReference>
<accession>A0ABU9BW35</accession>
<comment type="similarity">
    <text evidence="2">Belongs to the methyl-accepting chemotaxis (MCP) protein family.</text>
</comment>
<keyword evidence="4" id="KW-0812">Transmembrane</keyword>
<dbReference type="SMART" id="SM00304">
    <property type="entry name" value="HAMP"/>
    <property type="match status" value="1"/>
</dbReference>
<dbReference type="PRINTS" id="PR00260">
    <property type="entry name" value="CHEMTRNSDUCR"/>
</dbReference>
<keyword evidence="4" id="KW-1133">Transmembrane helix</keyword>
<evidence type="ECO:0000256" key="2">
    <source>
        <dbReference type="ARBA" id="ARBA00029447"/>
    </source>
</evidence>
<evidence type="ECO:0000256" key="4">
    <source>
        <dbReference type="SAM" id="Phobius"/>
    </source>
</evidence>
<feature type="domain" description="HAMP" evidence="6">
    <location>
        <begin position="218"/>
        <end position="270"/>
    </location>
</feature>
<evidence type="ECO:0000313" key="8">
    <source>
        <dbReference type="Proteomes" id="UP001371218"/>
    </source>
</evidence>
<feature type="transmembrane region" description="Helical" evidence="4">
    <location>
        <begin position="194"/>
        <end position="214"/>
    </location>
</feature>
<keyword evidence="8" id="KW-1185">Reference proteome</keyword>
<dbReference type="PANTHER" id="PTHR43531">
    <property type="entry name" value="PROTEIN ICFG"/>
    <property type="match status" value="1"/>
</dbReference>
<dbReference type="EMBL" id="JBBUTG010000025">
    <property type="protein sequence ID" value="MEK8034086.1"/>
    <property type="molecule type" value="Genomic_DNA"/>
</dbReference>
<evidence type="ECO:0000259" key="5">
    <source>
        <dbReference type="PROSITE" id="PS50111"/>
    </source>
</evidence>
<dbReference type="InterPro" id="IPR004090">
    <property type="entry name" value="Chemotax_Me-accpt_rcpt"/>
</dbReference>
<proteinExistence type="inferred from homology"/>
<organism evidence="7 8">
    <name type="scientific">Ideonella lacteola</name>
    <dbReference type="NCBI Taxonomy" id="2984193"/>
    <lineage>
        <taxon>Bacteria</taxon>
        <taxon>Pseudomonadati</taxon>
        <taxon>Pseudomonadota</taxon>
        <taxon>Betaproteobacteria</taxon>
        <taxon>Burkholderiales</taxon>
        <taxon>Sphaerotilaceae</taxon>
        <taxon>Ideonella</taxon>
    </lineage>
</organism>
<dbReference type="InterPro" id="IPR051310">
    <property type="entry name" value="MCP_chemotaxis"/>
</dbReference>
<dbReference type="Pfam" id="PF00672">
    <property type="entry name" value="HAMP"/>
    <property type="match status" value="1"/>
</dbReference>
<feature type="transmembrane region" description="Helical" evidence="4">
    <location>
        <begin position="15"/>
        <end position="35"/>
    </location>
</feature>